<feature type="domain" description="DOP1-like TPR" evidence="6">
    <location>
        <begin position="1375"/>
        <end position="1476"/>
    </location>
</feature>
<dbReference type="GO" id="GO:0005768">
    <property type="term" value="C:endosome"/>
    <property type="evidence" value="ECO:0007669"/>
    <property type="project" value="TreeGrafter"/>
</dbReference>
<feature type="domain" description="DOP1-like C-terminal" evidence="5">
    <location>
        <begin position="1639"/>
        <end position="2128"/>
    </location>
</feature>
<dbReference type="InterPro" id="IPR007249">
    <property type="entry name" value="DOP1_N"/>
</dbReference>
<evidence type="ECO:0000259" key="6">
    <source>
        <dbReference type="Pfam" id="PF24601"/>
    </source>
</evidence>
<organism evidence="7 8">
    <name type="scientific">Adineta steineri</name>
    <dbReference type="NCBI Taxonomy" id="433720"/>
    <lineage>
        <taxon>Eukaryota</taxon>
        <taxon>Metazoa</taxon>
        <taxon>Spiralia</taxon>
        <taxon>Gnathifera</taxon>
        <taxon>Rotifera</taxon>
        <taxon>Eurotatoria</taxon>
        <taxon>Bdelloidea</taxon>
        <taxon>Adinetida</taxon>
        <taxon>Adinetidae</taxon>
        <taxon>Adineta</taxon>
    </lineage>
</organism>
<feature type="domain" description="DOP1-like TPR" evidence="6">
    <location>
        <begin position="1158"/>
        <end position="1369"/>
    </location>
</feature>
<evidence type="ECO:0000256" key="3">
    <source>
        <dbReference type="ARBA" id="ARBA00046326"/>
    </source>
</evidence>
<dbReference type="GO" id="GO:0005829">
    <property type="term" value="C:cytosol"/>
    <property type="evidence" value="ECO:0007669"/>
    <property type="project" value="GOC"/>
</dbReference>
<comment type="caution">
    <text evidence="7">The sequence shown here is derived from an EMBL/GenBank/DDBJ whole genome shotgun (WGS) entry which is preliminary data.</text>
</comment>
<dbReference type="PANTHER" id="PTHR14042:SF24">
    <property type="entry name" value="PROTEIN DOPEY-1 HOMOLOG"/>
    <property type="match status" value="1"/>
</dbReference>
<evidence type="ECO:0000256" key="2">
    <source>
        <dbReference type="ARBA" id="ARBA00022927"/>
    </source>
</evidence>
<evidence type="ECO:0008006" key="9">
    <source>
        <dbReference type="Google" id="ProtNLM"/>
    </source>
</evidence>
<dbReference type="Proteomes" id="UP000663860">
    <property type="component" value="Unassembled WGS sequence"/>
</dbReference>
<keyword evidence="2" id="KW-0653">Protein transport</keyword>
<feature type="domain" description="DOP1 N-terminal" evidence="4">
    <location>
        <begin position="14"/>
        <end position="300"/>
    </location>
</feature>
<reference evidence="7" key="1">
    <citation type="submission" date="2021-02" db="EMBL/GenBank/DDBJ databases">
        <authorList>
            <person name="Nowell W R."/>
        </authorList>
    </citation>
    <scope>NUCLEOTIDE SEQUENCE</scope>
</reference>
<dbReference type="PANTHER" id="PTHR14042">
    <property type="entry name" value="DOPEY-RELATED"/>
    <property type="match status" value="1"/>
</dbReference>
<keyword evidence="1" id="KW-0813">Transport</keyword>
<evidence type="ECO:0000313" key="8">
    <source>
        <dbReference type="Proteomes" id="UP000663860"/>
    </source>
</evidence>
<dbReference type="Pfam" id="PF24598">
    <property type="entry name" value="DOP1_C"/>
    <property type="match status" value="1"/>
</dbReference>
<evidence type="ECO:0000259" key="4">
    <source>
        <dbReference type="Pfam" id="PF04118"/>
    </source>
</evidence>
<dbReference type="InterPro" id="IPR040314">
    <property type="entry name" value="DOP1"/>
</dbReference>
<sequence length="2153" mass="252174">MSLLLDDEVALGNDSHYKKYIVAIERVLKQFEESTEWADLITCLVKLKKTLENYPQYQSIPKRISLTKRLAQCLNPGLPSGVHLETLKVYDTIFHIIDKRALQRDILFYSHGLFPLLPVAGLRVKPVLLTLYETYFLPLGNGLNSILTGFLIGLFSALEEGADYYNRIILLLDNLVNKTDEIYFYTCIWSAMHLVASVRYSAITFILNHFDKRKTLDDQMYLIGLSSDTMVSAICACLYDNEQSLVQRSVLDFLLICLPIHKKQLTKVNMIKIIKMTFHILLKHDAGLNRRIYEWFLGTNELDNNNQQYQLNDSESYFIMYTQEILIESLRDLLEIISKKSVSNIAKSENHDNKIMTNSTDTLSSSWTFTKSIQVLLVLKKSDVGPNIIEYIFMKYLLLIYEEVYHPSQALISINAQRENNYSQTLKTFNLLLDTLEPYFIWDLLMKTFEMILYQQQDKKLITAGCTIEQICGIIDMLLDIFLSELTTDTQVENLSEMLYRLINIMNNSIEKLTSNQIGLCIVLLTKIFKNIIPIDKKHHLSIFRSSMDNSHKISDNDIEDENEQIIDIDNEYSTDIYNRLLRTDSIGKLQDPNVRIEQENLNDIERLLCQMVRKIEKQMYNLTNPLSEKKQTRLSTSKTKIDSINHIENAINLYKNFFYRFILIYIIDSKQISINDKFQSIYSIIQTKTNDNLSIIFNRYQQLNEFHLKLTDKVNQYQTIFEDCCKLFIEFYCFPRQFSNHNQSILSKDQTDFDDWFMDLFIISLCKSDNFSIQTVAISVLIELFGYTLSSYSLNLEISNNFSLMPFLTQEQTLLFINGTDFFQYIIAYVWECLGDKYDREYIFRSSHILCILHSMLPNNLCEDLIYNQLLLTNMKQSENEIEIFETYKRFFRLWNATRHILNKINEPLTKSFQHCLVFVLNTLKNSNNYCLKSLVQQWTYDCFIHGDMCQIFDILLIMLLHIDTTRINIQQFDPTIHKEFFLNQEKNSYDEIDLSSNSNHEKDNTNEITFSLAFNTEENDDEYFHNYGIEQEDTDEEKRIRAISCISPGETIYHVRSPPQTIKFPSFSSLSQPILSNFRSLSPPILSKSTKQRPPTMSHVLGRPSIQLETNSHLKQMFTSSTALSNSLHTHSVPNETIIDESSTSLVTDPVDCQYAYILLYTQPYDSKRIMLSLNIIESLIDFIPEQLIHSLLTTSNIQSASISIYNNKMHELFQKHCRLIEGKNSNISIEDSQEYQSYLCLLLNILLIYSYSYYPKYFDIQENSKIHTFSLLILTRICHNLSYICMNNIILINYVINLFKKVSFQKIILCLFNRIYKKKSDLFQIKIIYDYNNEYLHEQLSKQYLKQLIRLLEEIILLENIISSIDNNLIYQPIVNQTIFLSTILQYLKQIHFIDNHRYIISLVVRILPHCGSALKTISVRVIEQICQNLCFIVQYYSQQEKKIKFKHLLSFDTFDYIIHLIQRLSYICNYCLGNTINNTQHFTETLCPQHWMKQLTTNSTDFSNARQAMLNKLPLILSSLLFIWKTLSIDQTNSIWLENNIKQIREIIIECVTLLTKSNGISFIHAIVKCWGEYKQQQKSSKDNIGEIQALITILMNINNFTINDMIYNINEFIRNQTTMSDKKKQNYMIWCLQFLLAYLEQQKNTSINYWSMLVIMFKEYLTQSVSPTVTFLMIGILSFYVKQLPSSIGKRDVKDLQDIIMKVLENCNTIVASSLEQSKWLRKNLHVRVAQSDSESIKLPITDSSNEIDNNNLTLDFDDPSQSTNFSLIALTILAEHASKLLDIIYNLTDDKDRFIIPYLQNLVTNVIPYVRTHVLSNTPCYRAASTLLMNISQYSYTRKAWKKEVFEQLFDIAFFQVDLSTLRLWAIIIKNMIANGKTTSFHDVLNRINTIPIGLFSSKEYEQRSMLIKRFAFVIYASEKDEYNQYLPEILVCITDLLKLPQVPILYIQVFHFLRILLIRISSKNLISFWPIIMSELIQVLLQIEQDLLSDIDGNSRSYVQRMTTQEITLLNNPNLILKVYLYACKLLDILLAIPFSDIYQFQLFRSAFVDDHVKNYENSTLDTFITFSIRLSKLFEQKFQTIPIIQTSNFPLLRLRIISNISELFPFFNYLSKMHLYDNLYLKKDQIFLSDKTNAIETSILEDFLE</sequence>
<dbReference type="InterPro" id="IPR056459">
    <property type="entry name" value="TPR_DOP1"/>
</dbReference>
<dbReference type="GO" id="GO:0006895">
    <property type="term" value="P:Golgi to endosome transport"/>
    <property type="evidence" value="ECO:0007669"/>
    <property type="project" value="InterPro"/>
</dbReference>
<dbReference type="EMBL" id="CAJNOE010000136">
    <property type="protein sequence ID" value="CAF0963230.1"/>
    <property type="molecule type" value="Genomic_DNA"/>
</dbReference>
<dbReference type="Pfam" id="PF04118">
    <property type="entry name" value="Dopey_N"/>
    <property type="match status" value="1"/>
</dbReference>
<dbReference type="GO" id="GO:0015031">
    <property type="term" value="P:protein transport"/>
    <property type="evidence" value="ECO:0007669"/>
    <property type="project" value="UniProtKB-KW"/>
</dbReference>
<evidence type="ECO:0000256" key="1">
    <source>
        <dbReference type="ARBA" id="ARBA00022448"/>
    </source>
</evidence>
<dbReference type="GO" id="GO:0005802">
    <property type="term" value="C:trans-Golgi network"/>
    <property type="evidence" value="ECO:0007669"/>
    <property type="project" value="TreeGrafter"/>
</dbReference>
<proteinExistence type="inferred from homology"/>
<evidence type="ECO:0000259" key="5">
    <source>
        <dbReference type="Pfam" id="PF24598"/>
    </source>
</evidence>
<protein>
    <recommendedName>
        <fullName evidence="9">Dopey-like protein</fullName>
    </recommendedName>
</protein>
<dbReference type="Pfam" id="PF24601">
    <property type="entry name" value="TPR_DOP1"/>
    <property type="match status" value="2"/>
</dbReference>
<accession>A0A814DXM9</accession>
<dbReference type="InterPro" id="IPR056457">
    <property type="entry name" value="DOP1_C"/>
</dbReference>
<name>A0A814DXM9_9BILA</name>
<comment type="similarity">
    <text evidence="3">Belongs to the DOP1 family.</text>
</comment>
<gene>
    <name evidence="7" type="ORF">IZO911_LOCUS15661</name>
</gene>
<evidence type="ECO:0000313" key="7">
    <source>
        <dbReference type="EMBL" id="CAF0963230.1"/>
    </source>
</evidence>